<keyword evidence="2" id="KW-1185">Reference proteome</keyword>
<comment type="caution">
    <text evidence="1">The sequence shown here is derived from an EMBL/GenBank/DDBJ whole genome shotgun (WGS) entry which is preliminary data.</text>
</comment>
<accession>A0ACC0TWI3</accession>
<evidence type="ECO:0000313" key="1">
    <source>
        <dbReference type="EMBL" id="KAI9450592.1"/>
    </source>
</evidence>
<sequence length="462" mass="49968">MQGRVLRPDHGKRCSESVDDGLAPIPLTSSEDPPAIELPTIEGTSPHLENQTKSASTSSLKSAPLGHSRLLGDGDENTKVEHHPPNFTVPIAPLSAPLQPPTVSAGPKDLSPSPPPVPPHNNSRKKRPGTRPLSSHGSLSADEWDVDWDGWGTDGWNTDARHTGGWGHNAPRASGWDDAALGTVGWGDDSDAWSIEEWGTGGWEARRMARSPRRSRNMSSKFAGVSVDLPPSGTRSGRNSVIHPKASSPRPSTLRKSYTLPVEASDVVAPRLSLSTSLPVPIHQGPQWEPLIPEVLAAMEKVASDTETLLQVAEDGTVSAGNLEGLISRIIDGTTDPSKDNRFRATFLTTYQLFSTSTRLFEILKKRFESAGLNPANARSQYSILLFIESWIKKGFEDEDLTCSSKIRGFALSISGPEDLNAKAAEIASMIFNPDYVYLRQPRGIAWLANKPVARPPGMRAV</sequence>
<gene>
    <name evidence="1" type="ORF">F5148DRAFT_585958</name>
</gene>
<reference evidence="1" key="1">
    <citation type="submission" date="2021-03" db="EMBL/GenBank/DDBJ databases">
        <title>Evolutionary priming and transition to the ectomycorrhizal habit in an iconic lineage of mushroom-forming fungi: is preadaptation a requirement?</title>
        <authorList>
            <consortium name="DOE Joint Genome Institute"/>
            <person name="Looney B.P."/>
            <person name="Miyauchi S."/>
            <person name="Morin E."/>
            <person name="Drula E."/>
            <person name="Courty P.E."/>
            <person name="Chicoki N."/>
            <person name="Fauchery L."/>
            <person name="Kohler A."/>
            <person name="Kuo A."/>
            <person name="LaButti K."/>
            <person name="Pangilinan J."/>
            <person name="Lipzen A."/>
            <person name="Riley R."/>
            <person name="Andreopoulos W."/>
            <person name="He G."/>
            <person name="Johnson J."/>
            <person name="Barry K.W."/>
            <person name="Grigoriev I.V."/>
            <person name="Nagy L."/>
            <person name="Hibbett D."/>
            <person name="Henrissat B."/>
            <person name="Matheny P.B."/>
            <person name="Labbe J."/>
            <person name="Martin A.F."/>
        </authorList>
    </citation>
    <scope>NUCLEOTIDE SEQUENCE</scope>
    <source>
        <strain evidence="1">BPL698</strain>
    </source>
</reference>
<protein>
    <submittedName>
        <fullName evidence="1">Uncharacterized protein</fullName>
    </submittedName>
</protein>
<organism evidence="1 2">
    <name type="scientific">Russula earlei</name>
    <dbReference type="NCBI Taxonomy" id="71964"/>
    <lineage>
        <taxon>Eukaryota</taxon>
        <taxon>Fungi</taxon>
        <taxon>Dikarya</taxon>
        <taxon>Basidiomycota</taxon>
        <taxon>Agaricomycotina</taxon>
        <taxon>Agaricomycetes</taxon>
        <taxon>Russulales</taxon>
        <taxon>Russulaceae</taxon>
        <taxon>Russula</taxon>
    </lineage>
</organism>
<evidence type="ECO:0000313" key="2">
    <source>
        <dbReference type="Proteomes" id="UP001207468"/>
    </source>
</evidence>
<proteinExistence type="predicted"/>
<dbReference type="Proteomes" id="UP001207468">
    <property type="component" value="Unassembled WGS sequence"/>
</dbReference>
<name>A0ACC0TWI3_9AGAM</name>
<dbReference type="EMBL" id="JAGFNK010000422">
    <property type="protein sequence ID" value="KAI9450592.1"/>
    <property type="molecule type" value="Genomic_DNA"/>
</dbReference>